<comment type="caution">
    <text evidence="1">The sequence shown here is derived from an EMBL/GenBank/DDBJ whole genome shotgun (WGS) entry which is preliminary data.</text>
</comment>
<evidence type="ECO:0000313" key="1">
    <source>
        <dbReference type="EMBL" id="KAK7603265.1"/>
    </source>
</evidence>
<sequence length="16" mass="1896">MINEDIWGYFIDGILP</sequence>
<reference evidence="1 2" key="1">
    <citation type="submission" date="2024-03" db="EMBL/GenBank/DDBJ databases">
        <title>Adaptation during the transition from Ophiocordyceps entomopathogen to insect associate is accompanied by gene loss and intensified selection.</title>
        <authorList>
            <person name="Ward C.M."/>
            <person name="Onetto C.A."/>
            <person name="Borneman A.R."/>
        </authorList>
    </citation>
    <scope>NUCLEOTIDE SEQUENCE [LARGE SCALE GENOMIC DNA]</scope>
    <source>
        <strain evidence="1">AWRI1</strain>
        <tissue evidence="1">Single Adult Female</tissue>
    </source>
</reference>
<proteinExistence type="predicted"/>
<gene>
    <name evidence="1" type="ORF">V9T40_003264</name>
</gene>
<dbReference type="Proteomes" id="UP001367676">
    <property type="component" value="Unassembled WGS sequence"/>
</dbReference>
<protein>
    <submittedName>
        <fullName evidence="1">Uncharacterized protein</fullName>
    </submittedName>
</protein>
<organism evidence="1 2">
    <name type="scientific">Parthenolecanium corni</name>
    <dbReference type="NCBI Taxonomy" id="536013"/>
    <lineage>
        <taxon>Eukaryota</taxon>
        <taxon>Metazoa</taxon>
        <taxon>Ecdysozoa</taxon>
        <taxon>Arthropoda</taxon>
        <taxon>Hexapoda</taxon>
        <taxon>Insecta</taxon>
        <taxon>Pterygota</taxon>
        <taxon>Neoptera</taxon>
        <taxon>Paraneoptera</taxon>
        <taxon>Hemiptera</taxon>
        <taxon>Sternorrhyncha</taxon>
        <taxon>Coccoidea</taxon>
        <taxon>Coccidae</taxon>
        <taxon>Parthenolecanium</taxon>
    </lineage>
</organism>
<keyword evidence="2" id="KW-1185">Reference proteome</keyword>
<name>A0AAN9TUZ9_9HEMI</name>
<dbReference type="AlphaFoldDB" id="A0AAN9TUZ9"/>
<dbReference type="EMBL" id="JBBCAQ010000006">
    <property type="protein sequence ID" value="KAK7603265.1"/>
    <property type="molecule type" value="Genomic_DNA"/>
</dbReference>
<evidence type="ECO:0000313" key="2">
    <source>
        <dbReference type="Proteomes" id="UP001367676"/>
    </source>
</evidence>
<accession>A0AAN9TUZ9</accession>